<dbReference type="InterPro" id="IPR014985">
    <property type="entry name" value="WbqC"/>
</dbReference>
<dbReference type="AlphaFoldDB" id="A0A926KMF6"/>
<sequence>MKTVSIIQSNYIPWKGYFDIINDSDLFVFYDDVQYTKNDWRNRNKIKTRNGASWLTIPVGSKFDRLIHEVEINDRTWQTKHWKTLSLEYKDAPYFNMYKDFFRYIYFDIEWTNLSILNQYLIKHISREFLGINTTFKSSLEFNSHGQKLDKLIDILIQAEADVYISGPAAKNYIDEKIFIDSGIKLVYKNYNSYPEYPQFHPPFEHGVTILDLLFQVGPEAPYYIWGWRQESKESLKNIR</sequence>
<gene>
    <name evidence="1" type="ORF">ICC18_06180</name>
</gene>
<dbReference type="Pfam" id="PF08889">
    <property type="entry name" value="WbqC"/>
    <property type="match status" value="1"/>
</dbReference>
<protein>
    <submittedName>
        <fullName evidence="1">WbqC family protein</fullName>
    </submittedName>
</protein>
<proteinExistence type="predicted"/>
<keyword evidence="2" id="KW-1185">Reference proteome</keyword>
<evidence type="ECO:0000313" key="1">
    <source>
        <dbReference type="EMBL" id="MBD0379696.1"/>
    </source>
</evidence>
<dbReference type="Proteomes" id="UP000650466">
    <property type="component" value="Unassembled WGS sequence"/>
</dbReference>
<evidence type="ECO:0000313" key="2">
    <source>
        <dbReference type="Proteomes" id="UP000650466"/>
    </source>
</evidence>
<comment type="caution">
    <text evidence="1">The sequence shown here is derived from an EMBL/GenBank/DDBJ whole genome shotgun (WGS) entry which is preliminary data.</text>
</comment>
<accession>A0A926KMF6</accession>
<organism evidence="1 2">
    <name type="scientific">Paenibacillus sedimenti</name>
    <dbReference type="NCBI Taxonomy" id="2770274"/>
    <lineage>
        <taxon>Bacteria</taxon>
        <taxon>Bacillati</taxon>
        <taxon>Bacillota</taxon>
        <taxon>Bacilli</taxon>
        <taxon>Bacillales</taxon>
        <taxon>Paenibacillaceae</taxon>
        <taxon>Paenibacillus</taxon>
    </lineage>
</organism>
<dbReference type="EMBL" id="JACVVD010000002">
    <property type="protein sequence ID" value="MBD0379696.1"/>
    <property type="molecule type" value="Genomic_DNA"/>
</dbReference>
<dbReference type="RefSeq" id="WP_188173494.1">
    <property type="nucleotide sequence ID" value="NZ_JACVVD010000002.1"/>
</dbReference>
<name>A0A926KMF6_9BACL</name>
<reference evidence="1" key="1">
    <citation type="submission" date="2020-09" db="EMBL/GenBank/DDBJ databases">
        <title>Draft Genome Sequence of Paenibacillus sp. WST5.</title>
        <authorList>
            <person name="Bao Z."/>
        </authorList>
    </citation>
    <scope>NUCLEOTIDE SEQUENCE</scope>
    <source>
        <strain evidence="1">WST5</strain>
    </source>
</reference>